<keyword evidence="4 7" id="KW-0812">Transmembrane</keyword>
<reference evidence="8 9" key="1">
    <citation type="submission" date="2018-05" db="EMBL/GenBank/DDBJ databases">
        <title>Genomic Encyclopedia of Archaeal and Bacterial Type Strains, Phase II (KMG-II): from individual species to whole genera.</title>
        <authorList>
            <person name="Goeker M."/>
        </authorList>
    </citation>
    <scope>NUCLEOTIDE SEQUENCE [LARGE SCALE GENOMIC DNA]</scope>
    <source>
        <strain evidence="8 9">DSM 22214</strain>
    </source>
</reference>
<evidence type="ECO:0000313" key="8">
    <source>
        <dbReference type="EMBL" id="PWK21843.1"/>
    </source>
</evidence>
<evidence type="ECO:0000256" key="5">
    <source>
        <dbReference type="ARBA" id="ARBA00022989"/>
    </source>
</evidence>
<comment type="caution">
    <text evidence="8">The sequence shown here is derived from an EMBL/GenBank/DDBJ whole genome shotgun (WGS) entry which is preliminary data.</text>
</comment>
<dbReference type="PANTHER" id="PTHR33452:SF1">
    <property type="entry name" value="INNER MEMBRANE PROTEIN YPHA-RELATED"/>
    <property type="match status" value="1"/>
</dbReference>
<evidence type="ECO:0000256" key="3">
    <source>
        <dbReference type="ARBA" id="ARBA00022475"/>
    </source>
</evidence>
<evidence type="ECO:0000313" key="9">
    <source>
        <dbReference type="Proteomes" id="UP000245489"/>
    </source>
</evidence>
<dbReference type="InterPro" id="IPR032808">
    <property type="entry name" value="DoxX"/>
</dbReference>
<dbReference type="OrthoDB" id="680764at2"/>
<comment type="similarity">
    <text evidence="2">Belongs to the DoxX family.</text>
</comment>
<proteinExistence type="inferred from homology"/>
<accession>A0A316DZ78</accession>
<evidence type="ECO:0000256" key="6">
    <source>
        <dbReference type="ARBA" id="ARBA00023136"/>
    </source>
</evidence>
<dbReference type="InterPro" id="IPR051907">
    <property type="entry name" value="DoxX-like_oxidoreductase"/>
</dbReference>
<dbReference type="GO" id="GO:0005886">
    <property type="term" value="C:plasma membrane"/>
    <property type="evidence" value="ECO:0007669"/>
    <property type="project" value="UniProtKB-SubCell"/>
</dbReference>
<keyword evidence="9" id="KW-1185">Reference proteome</keyword>
<evidence type="ECO:0000256" key="1">
    <source>
        <dbReference type="ARBA" id="ARBA00004651"/>
    </source>
</evidence>
<evidence type="ECO:0000256" key="4">
    <source>
        <dbReference type="ARBA" id="ARBA00022692"/>
    </source>
</evidence>
<dbReference type="PANTHER" id="PTHR33452">
    <property type="entry name" value="OXIDOREDUCTASE CATD-RELATED"/>
    <property type="match status" value="1"/>
</dbReference>
<protein>
    <submittedName>
        <fullName evidence="8">Putative membrane protein YphA (DoxX/SURF4 family)</fullName>
    </submittedName>
</protein>
<feature type="transmembrane region" description="Helical" evidence="7">
    <location>
        <begin position="83"/>
        <end position="101"/>
    </location>
</feature>
<dbReference type="AlphaFoldDB" id="A0A316DZ78"/>
<feature type="transmembrane region" description="Helical" evidence="7">
    <location>
        <begin position="113"/>
        <end position="135"/>
    </location>
</feature>
<sequence>MTAIERIEHWGDAHHPAWLDIVRIGLGLLLFFKGMSFIGDTSQLSALTEGLHFNAWSYVAVHYVAFAHLVGGLLITLGCLTRLASALQVPILFVAVFFTNIRNGFTAVNSELWLSLVVLVLLIVFWIIGSGKFSFDEYVRNHPAYKMK</sequence>
<feature type="transmembrane region" description="Helical" evidence="7">
    <location>
        <begin position="55"/>
        <end position="76"/>
    </location>
</feature>
<keyword evidence="3" id="KW-1003">Cell membrane</keyword>
<dbReference type="Pfam" id="PF07681">
    <property type="entry name" value="DoxX"/>
    <property type="match status" value="1"/>
</dbReference>
<name>A0A316DZ78_9BACT</name>
<keyword evidence="6 7" id="KW-0472">Membrane</keyword>
<evidence type="ECO:0000256" key="7">
    <source>
        <dbReference type="SAM" id="Phobius"/>
    </source>
</evidence>
<dbReference type="RefSeq" id="WP_109744312.1">
    <property type="nucleotide sequence ID" value="NZ_QGGO01000022.1"/>
</dbReference>
<feature type="transmembrane region" description="Helical" evidence="7">
    <location>
        <begin position="21"/>
        <end position="39"/>
    </location>
</feature>
<dbReference type="Proteomes" id="UP000245489">
    <property type="component" value="Unassembled WGS sequence"/>
</dbReference>
<keyword evidence="5 7" id="KW-1133">Transmembrane helix</keyword>
<organism evidence="8 9">
    <name type="scientific">Arcicella aurantiaca</name>
    <dbReference type="NCBI Taxonomy" id="591202"/>
    <lineage>
        <taxon>Bacteria</taxon>
        <taxon>Pseudomonadati</taxon>
        <taxon>Bacteroidota</taxon>
        <taxon>Cytophagia</taxon>
        <taxon>Cytophagales</taxon>
        <taxon>Flectobacillaceae</taxon>
        <taxon>Arcicella</taxon>
    </lineage>
</organism>
<comment type="subcellular location">
    <subcellularLocation>
        <location evidence="1">Cell membrane</location>
        <topology evidence="1">Multi-pass membrane protein</topology>
    </subcellularLocation>
</comment>
<dbReference type="EMBL" id="QGGO01000022">
    <property type="protein sequence ID" value="PWK21843.1"/>
    <property type="molecule type" value="Genomic_DNA"/>
</dbReference>
<gene>
    <name evidence="8" type="ORF">LV89_03556</name>
</gene>
<evidence type="ECO:0000256" key="2">
    <source>
        <dbReference type="ARBA" id="ARBA00006679"/>
    </source>
</evidence>